<dbReference type="EMBL" id="CP023406">
    <property type="protein sequence ID" value="ATD68779.1"/>
    <property type="molecule type" value="Genomic_DNA"/>
</dbReference>
<reference evidence="3" key="1">
    <citation type="submission" date="2017-09" db="EMBL/GenBank/DDBJ databases">
        <title>Luteimonas liuhanmingii sp.nov., isolated from the intestinal contents of Tibetan Plateau Pika in Yushu, Qinghai Province, China.</title>
        <authorList>
            <person name="Gui Z."/>
        </authorList>
    </citation>
    <scope>NUCLEOTIDE SEQUENCE [LARGE SCALE GENOMIC DNA]</scope>
    <source>
        <strain evidence="3">100111</strain>
    </source>
</reference>
<dbReference type="AlphaFoldDB" id="A0A290XI99"/>
<feature type="signal peptide" evidence="1">
    <location>
        <begin position="1"/>
        <end position="21"/>
    </location>
</feature>
<evidence type="ECO:0008006" key="4">
    <source>
        <dbReference type="Google" id="ProtNLM"/>
    </source>
</evidence>
<evidence type="ECO:0000256" key="1">
    <source>
        <dbReference type="SAM" id="SignalP"/>
    </source>
</evidence>
<name>A0A290XI99_9GAMM</name>
<keyword evidence="3" id="KW-1185">Reference proteome</keyword>
<sequence>MALIGVCACIALWLSELSTSAAALATPVVLAATLWRIHRLRRESPRELVIDSAGHIHLDGARIDALALEWRGPIAVLRWKERGRARCLIWWPDTLPPGSRRELRLAAPATVTRPATDSMAP</sequence>
<gene>
    <name evidence="2" type="ORF">CNR27_08525</name>
</gene>
<dbReference type="OrthoDB" id="6054402at2"/>
<feature type="chain" id="PRO_5012357951" description="Toxin CptA" evidence="1">
    <location>
        <begin position="22"/>
        <end position="121"/>
    </location>
</feature>
<evidence type="ECO:0000313" key="2">
    <source>
        <dbReference type="EMBL" id="ATD68779.1"/>
    </source>
</evidence>
<evidence type="ECO:0000313" key="3">
    <source>
        <dbReference type="Proteomes" id="UP000218968"/>
    </source>
</evidence>
<dbReference type="KEGG" id="lum:CNR27_08525"/>
<dbReference type="Proteomes" id="UP000218968">
    <property type="component" value="Chromosome"/>
</dbReference>
<keyword evidence="1" id="KW-0732">Signal</keyword>
<proteinExistence type="predicted"/>
<protein>
    <recommendedName>
        <fullName evidence="4">Toxin CptA</fullName>
    </recommendedName>
</protein>
<accession>A0A290XI99</accession>
<organism evidence="2 3">
    <name type="scientific">Luteimonas chenhongjianii</name>
    <dbReference type="NCBI Taxonomy" id="2006110"/>
    <lineage>
        <taxon>Bacteria</taxon>
        <taxon>Pseudomonadati</taxon>
        <taxon>Pseudomonadota</taxon>
        <taxon>Gammaproteobacteria</taxon>
        <taxon>Lysobacterales</taxon>
        <taxon>Lysobacteraceae</taxon>
        <taxon>Luteimonas</taxon>
    </lineage>
</organism>